<proteinExistence type="predicted"/>
<gene>
    <name evidence="1" type="ORF">DEA37_0004215</name>
</gene>
<reference evidence="1 2" key="1">
    <citation type="journal article" date="2019" name="Gigascience">
        <title>Whole-genome sequence of the oriental lung fluke Paragonimus westermani.</title>
        <authorList>
            <person name="Oey H."/>
            <person name="Zakrzewski M."/>
            <person name="Narain K."/>
            <person name="Devi K.R."/>
            <person name="Agatsuma T."/>
            <person name="Nawaratna S."/>
            <person name="Gobert G.N."/>
            <person name="Jones M.K."/>
            <person name="Ragan M.A."/>
            <person name="McManus D.P."/>
            <person name="Krause L."/>
        </authorList>
    </citation>
    <scope>NUCLEOTIDE SEQUENCE [LARGE SCALE GENOMIC DNA]</scope>
    <source>
        <strain evidence="1 2">IND2009</strain>
    </source>
</reference>
<comment type="caution">
    <text evidence="1">The sequence shown here is derived from an EMBL/GenBank/DDBJ whole genome shotgun (WGS) entry which is preliminary data.</text>
</comment>
<dbReference type="AlphaFoldDB" id="A0A5J4NEX4"/>
<dbReference type="Proteomes" id="UP000324629">
    <property type="component" value="Unassembled WGS sequence"/>
</dbReference>
<evidence type="ECO:0000313" key="1">
    <source>
        <dbReference type="EMBL" id="KAA3674003.1"/>
    </source>
</evidence>
<sequence>MHSDGTLSSENRLENLYSRMKKEPENVDLSVRFLKASIEGNSLETATQHCLDCLNRGFHSKSSLWFRTLMDITEAFDESAVGALSNQLYVFGCMMYIRFASSTLCLTDFRTYLEKLYNHTQGLPEFPEPRRLKEESETWLYFYSAVYAQRCFHDANDNHSCNELIFQLYRRVMDGTPKNDSQGTGNFSKLFWERLRAYRLEHKLQATCLCQRYEIRSHQNARLSGVSWSELMDMVRSCSKQSSPSSNGIQQSLLSNSLKSAQLWQISRDILINSPENLPLLIWSCAQLTTPTCKTEDSTLSDERLEFLFNCESAHQSSSAAFYVTICYLPISIFSVVLRSCSIRDSVNWFTIFA</sequence>
<evidence type="ECO:0000313" key="2">
    <source>
        <dbReference type="Proteomes" id="UP000324629"/>
    </source>
</evidence>
<organism evidence="1 2">
    <name type="scientific">Paragonimus westermani</name>
    <dbReference type="NCBI Taxonomy" id="34504"/>
    <lineage>
        <taxon>Eukaryota</taxon>
        <taxon>Metazoa</taxon>
        <taxon>Spiralia</taxon>
        <taxon>Lophotrochozoa</taxon>
        <taxon>Platyhelminthes</taxon>
        <taxon>Trematoda</taxon>
        <taxon>Digenea</taxon>
        <taxon>Plagiorchiida</taxon>
        <taxon>Troglotremata</taxon>
        <taxon>Troglotrematidae</taxon>
        <taxon>Paragonimus</taxon>
    </lineage>
</organism>
<dbReference type="EMBL" id="QNGE01003470">
    <property type="protein sequence ID" value="KAA3674003.1"/>
    <property type="molecule type" value="Genomic_DNA"/>
</dbReference>
<feature type="non-terminal residue" evidence="1">
    <location>
        <position position="354"/>
    </location>
</feature>
<name>A0A5J4NEX4_9TREM</name>
<accession>A0A5J4NEX4</accession>
<protein>
    <submittedName>
        <fullName evidence="1">Uncharacterized protein</fullName>
    </submittedName>
</protein>
<keyword evidence="2" id="KW-1185">Reference proteome</keyword>